<dbReference type="EMBL" id="JAJDKZ010000025">
    <property type="protein sequence ID" value="MCB8610792.1"/>
    <property type="molecule type" value="Genomic_DNA"/>
</dbReference>
<feature type="transmembrane region" description="Helical" evidence="1">
    <location>
        <begin position="12"/>
        <end position="33"/>
    </location>
</feature>
<evidence type="ECO:0000313" key="2">
    <source>
        <dbReference type="EMBL" id="MCB8610792.1"/>
    </source>
</evidence>
<accession>A0A2T3FYR6</accession>
<dbReference type="AlphaFoldDB" id="A0A2T3FYR6"/>
<dbReference type="Proteomes" id="UP001198439">
    <property type="component" value="Unassembled WGS sequence"/>
</dbReference>
<organism evidence="3 4">
    <name type="scientific">Faecalibacillus faecis</name>
    <dbReference type="NCBI Taxonomy" id="1982628"/>
    <lineage>
        <taxon>Bacteria</taxon>
        <taxon>Bacillati</taxon>
        <taxon>Bacillota</taxon>
        <taxon>Erysipelotrichia</taxon>
        <taxon>Erysipelotrichales</taxon>
        <taxon>Coprobacillaceae</taxon>
        <taxon>Faecalibacillus</taxon>
    </lineage>
</organism>
<dbReference type="GO" id="GO:0030436">
    <property type="term" value="P:asexual sporulation"/>
    <property type="evidence" value="ECO:0007669"/>
    <property type="project" value="InterPro"/>
</dbReference>
<comment type="caution">
    <text evidence="3">The sequence shown here is derived from an EMBL/GenBank/DDBJ whole genome shotgun (WGS) entry which is preliminary data.</text>
</comment>
<reference evidence="4" key="1">
    <citation type="submission" date="2018-03" db="EMBL/GenBank/DDBJ databases">
        <title>Lachnoclostridium SNUG30370 gen.nov., sp.nov., isolated from human faeces.</title>
        <authorList>
            <person name="Seo B."/>
            <person name="Jeon K."/>
            <person name="Ko G."/>
        </authorList>
    </citation>
    <scope>NUCLEOTIDE SEQUENCE [LARGE SCALE GENOMIC DNA]</scope>
    <source>
        <strain evidence="4">SNUG30370</strain>
    </source>
</reference>
<evidence type="ECO:0000313" key="3">
    <source>
        <dbReference type="EMBL" id="PST40406.1"/>
    </source>
</evidence>
<feature type="transmembrane region" description="Helical" evidence="1">
    <location>
        <begin position="76"/>
        <end position="97"/>
    </location>
</feature>
<evidence type="ECO:0000256" key="1">
    <source>
        <dbReference type="SAM" id="Phobius"/>
    </source>
</evidence>
<reference evidence="2" key="3">
    <citation type="submission" date="2021-10" db="EMBL/GenBank/DDBJ databases">
        <title>Collection of gut derived symbiotic bacterial strains cultured from healthy donors.</title>
        <authorList>
            <person name="Lin H."/>
            <person name="Littmann E."/>
            <person name="Kohout C."/>
            <person name="Pamer E.G."/>
        </authorList>
    </citation>
    <scope>NUCLEOTIDE SEQUENCE</scope>
    <source>
        <strain evidence="2">DFI.4.48</strain>
    </source>
</reference>
<gene>
    <name evidence="3" type="ORF">C7U55_07285</name>
    <name evidence="2" type="ORF">LJD69_09325</name>
</gene>
<dbReference type="GO" id="GO:0004190">
    <property type="term" value="F:aspartic-type endopeptidase activity"/>
    <property type="evidence" value="ECO:0007669"/>
    <property type="project" value="InterPro"/>
</dbReference>
<reference evidence="3" key="2">
    <citation type="journal article" date="2019" name="Int. J. Syst. Evol. Microbiol.">
        <title>Faecalibacillus intestinalis gen. nov., sp. nov. and Faecalibacillus faecis sp. nov., isolated from human faeces.</title>
        <authorList>
            <person name="Seo B."/>
            <person name="Jeon K."/>
            <person name="Baek I."/>
            <person name="Lee Y.M."/>
            <person name="Baek K."/>
            <person name="Ko G."/>
        </authorList>
    </citation>
    <scope>NUCLEOTIDE SEQUENCE</scope>
    <source>
        <strain evidence="3">SNUG30370</strain>
    </source>
</reference>
<dbReference type="RefSeq" id="WP_048924410.1">
    <property type="nucleotide sequence ID" value="NZ_DAWBWI010000291.1"/>
</dbReference>
<feature type="transmembrane region" description="Helical" evidence="1">
    <location>
        <begin position="45"/>
        <end position="69"/>
    </location>
</feature>
<protein>
    <submittedName>
        <fullName evidence="2">Sigma-E processing peptidase SpoIIGA</fullName>
    </submittedName>
</protein>
<keyword evidence="4" id="KW-1185">Reference proteome</keyword>
<name>A0A2T3FYR6_9FIRM</name>
<evidence type="ECO:0000313" key="4">
    <source>
        <dbReference type="Proteomes" id="UP000241201"/>
    </source>
</evidence>
<dbReference type="Proteomes" id="UP000241201">
    <property type="component" value="Unassembled WGS sequence"/>
</dbReference>
<keyword evidence="1" id="KW-0472">Membrane</keyword>
<keyword evidence="1" id="KW-1133">Transmembrane helix</keyword>
<dbReference type="GeneID" id="77470888"/>
<keyword evidence="1" id="KW-0812">Transmembrane</keyword>
<dbReference type="EMBL" id="PYLP01000007">
    <property type="protein sequence ID" value="PST40406.1"/>
    <property type="molecule type" value="Genomic_DNA"/>
</dbReference>
<proteinExistence type="predicted"/>
<feature type="transmembrane region" description="Helical" evidence="1">
    <location>
        <begin position="117"/>
        <end position="135"/>
    </location>
</feature>
<dbReference type="GO" id="GO:0006508">
    <property type="term" value="P:proteolysis"/>
    <property type="evidence" value="ECO:0007669"/>
    <property type="project" value="InterPro"/>
</dbReference>
<sequence length="245" mass="29381">MDIYVELTYCMNGILFIMTYEMISLLLNIHWSFMKILFLSFLSNISVILIYIDYLPYISFLYWFVLFLFFFKKQFFLYFPVFLIVYFSILFFINTLIKESFIYNGILITPISYKNLVIIVITFLFLIIQSIYLTYTKRKIKHQNYLYDVILFQENKTIYCKGFLDSGNEAYYKGYPLIFIKKSILYPYKQIDQIQLEGIKKRKIDILLIDSILVNQQKLDNVYIGVLDDLKYDCLLNQELMGGVI</sequence>